<keyword evidence="3" id="KW-1185">Reference proteome</keyword>
<name>A0ABQ2AZ91_9MICC</name>
<feature type="region of interest" description="Disordered" evidence="1">
    <location>
        <begin position="24"/>
        <end position="70"/>
    </location>
</feature>
<dbReference type="Proteomes" id="UP000643279">
    <property type="component" value="Unassembled WGS sequence"/>
</dbReference>
<comment type="caution">
    <text evidence="2">The sequence shown here is derived from an EMBL/GenBank/DDBJ whole genome shotgun (WGS) entry which is preliminary data.</text>
</comment>
<reference evidence="3" key="1">
    <citation type="journal article" date="2019" name="Int. J. Syst. Evol. Microbiol.">
        <title>The Global Catalogue of Microorganisms (GCM) 10K type strain sequencing project: providing services to taxonomists for standard genome sequencing and annotation.</title>
        <authorList>
            <consortium name="The Broad Institute Genomics Platform"/>
            <consortium name="The Broad Institute Genome Sequencing Center for Infectious Disease"/>
            <person name="Wu L."/>
            <person name="Ma J."/>
        </authorList>
    </citation>
    <scope>NUCLEOTIDE SEQUENCE [LARGE SCALE GENOMIC DNA]</scope>
    <source>
        <strain evidence="3">CGMCC 1.12778</strain>
    </source>
</reference>
<gene>
    <name evidence="2" type="ORF">GCM10007170_46450</name>
</gene>
<evidence type="ECO:0000256" key="1">
    <source>
        <dbReference type="SAM" id="MobiDB-lite"/>
    </source>
</evidence>
<accession>A0ABQ2AZ91</accession>
<feature type="compositionally biased region" description="Polar residues" evidence="1">
    <location>
        <begin position="38"/>
        <end position="56"/>
    </location>
</feature>
<dbReference type="EMBL" id="BMFW01000061">
    <property type="protein sequence ID" value="GGI03144.1"/>
    <property type="molecule type" value="Genomic_DNA"/>
</dbReference>
<evidence type="ECO:0000313" key="3">
    <source>
        <dbReference type="Proteomes" id="UP000643279"/>
    </source>
</evidence>
<proteinExistence type="predicted"/>
<evidence type="ECO:0000313" key="2">
    <source>
        <dbReference type="EMBL" id="GGI03144.1"/>
    </source>
</evidence>
<sequence length="70" mass="7460">MHIEGVTAKEKPLLGVRGFSKVWGNLGTDSTADVPPVRSSNKRQPCGSALSNSRSVSAKLGPVRQDKQVE</sequence>
<protein>
    <submittedName>
        <fullName evidence="2">Uncharacterized protein</fullName>
    </submittedName>
</protein>
<organism evidence="2 3">
    <name type="scientific">Arthrobacter liuii</name>
    <dbReference type="NCBI Taxonomy" id="1476996"/>
    <lineage>
        <taxon>Bacteria</taxon>
        <taxon>Bacillati</taxon>
        <taxon>Actinomycetota</taxon>
        <taxon>Actinomycetes</taxon>
        <taxon>Micrococcales</taxon>
        <taxon>Micrococcaceae</taxon>
        <taxon>Arthrobacter</taxon>
    </lineage>
</organism>